<comment type="caution">
    <text evidence="1">The sequence shown here is derived from an EMBL/GenBank/DDBJ whole genome shotgun (WGS) entry which is preliminary data.</text>
</comment>
<name>A0A7D9MAA5_PARCT</name>
<proteinExistence type="predicted"/>
<reference evidence="1" key="1">
    <citation type="submission" date="2020-04" db="EMBL/GenBank/DDBJ databases">
        <authorList>
            <person name="Alioto T."/>
            <person name="Alioto T."/>
            <person name="Gomez Garrido J."/>
        </authorList>
    </citation>
    <scope>NUCLEOTIDE SEQUENCE</scope>
    <source>
        <strain evidence="1">A484AB</strain>
    </source>
</reference>
<evidence type="ECO:0000313" key="2">
    <source>
        <dbReference type="Proteomes" id="UP001152795"/>
    </source>
</evidence>
<protein>
    <submittedName>
        <fullName evidence="1">Uncharacterized protein</fullName>
    </submittedName>
</protein>
<dbReference type="EMBL" id="CACRXK020040555">
    <property type="protein sequence ID" value="CAB4045606.1"/>
    <property type="molecule type" value="Genomic_DNA"/>
</dbReference>
<organism evidence="1 2">
    <name type="scientific">Paramuricea clavata</name>
    <name type="common">Red gorgonian</name>
    <name type="synonym">Violescent sea-whip</name>
    <dbReference type="NCBI Taxonomy" id="317549"/>
    <lineage>
        <taxon>Eukaryota</taxon>
        <taxon>Metazoa</taxon>
        <taxon>Cnidaria</taxon>
        <taxon>Anthozoa</taxon>
        <taxon>Octocorallia</taxon>
        <taxon>Malacalcyonacea</taxon>
        <taxon>Plexauridae</taxon>
        <taxon>Paramuricea</taxon>
    </lineage>
</organism>
<accession>A0A7D9MAA5</accession>
<dbReference type="AlphaFoldDB" id="A0A7D9MAA5"/>
<gene>
    <name evidence="1" type="ORF">PACLA_8A001482</name>
</gene>
<feature type="non-terminal residue" evidence="1">
    <location>
        <position position="68"/>
    </location>
</feature>
<evidence type="ECO:0000313" key="1">
    <source>
        <dbReference type="EMBL" id="CAB4045606.1"/>
    </source>
</evidence>
<sequence length="68" mass="7684">ETCRENLCSHQFSAPIFYENAKCDAEWSKSKIVYSDNVQWQNVTEISTKKLVSIESGPGNSSNIKTLK</sequence>
<keyword evidence="2" id="KW-1185">Reference proteome</keyword>
<feature type="non-terminal residue" evidence="1">
    <location>
        <position position="1"/>
    </location>
</feature>
<dbReference type="Proteomes" id="UP001152795">
    <property type="component" value="Unassembled WGS sequence"/>
</dbReference>